<dbReference type="PANTHER" id="PTHR10000">
    <property type="entry name" value="PHOSPHOSERINE PHOSPHATASE"/>
    <property type="match status" value="1"/>
</dbReference>
<name>A0A9Q3YPJ3_9GAMM</name>
<dbReference type="AlphaFoldDB" id="A0A9Q3YPJ3"/>
<dbReference type="SUPFAM" id="SSF56784">
    <property type="entry name" value="HAD-like"/>
    <property type="match status" value="1"/>
</dbReference>
<gene>
    <name evidence="4" type="ORF">LL252_09970</name>
</gene>
<organism evidence="4 5">
    <name type="scientific">Alloalcanivorax marinus</name>
    <dbReference type="NCBI Taxonomy" id="1177169"/>
    <lineage>
        <taxon>Bacteria</taxon>
        <taxon>Pseudomonadati</taxon>
        <taxon>Pseudomonadota</taxon>
        <taxon>Gammaproteobacteria</taxon>
        <taxon>Oceanospirillales</taxon>
        <taxon>Alcanivoracaceae</taxon>
        <taxon>Alloalcanivorax</taxon>
    </lineage>
</organism>
<comment type="caution">
    <text evidence="4">The sequence shown here is derived from an EMBL/GenBank/DDBJ whole genome shotgun (WGS) entry which is preliminary data.</text>
</comment>
<keyword evidence="5" id="KW-1185">Reference proteome</keyword>
<evidence type="ECO:0000313" key="4">
    <source>
        <dbReference type="EMBL" id="MCC4308895.1"/>
    </source>
</evidence>
<proteinExistence type="predicted"/>
<dbReference type="SFLD" id="SFLDS00003">
    <property type="entry name" value="Haloacid_Dehalogenase"/>
    <property type="match status" value="1"/>
</dbReference>
<dbReference type="InterPro" id="IPR023214">
    <property type="entry name" value="HAD_sf"/>
</dbReference>
<dbReference type="GO" id="GO:0051479">
    <property type="term" value="P:mannosylglycerate biosynthetic process"/>
    <property type="evidence" value="ECO:0007669"/>
    <property type="project" value="InterPro"/>
</dbReference>
<dbReference type="NCBIfam" id="TIGR01486">
    <property type="entry name" value="HAD-SF-IIB-MPGP"/>
    <property type="match status" value="1"/>
</dbReference>
<evidence type="ECO:0000256" key="3">
    <source>
        <dbReference type="ARBA" id="ARBA00022842"/>
    </source>
</evidence>
<dbReference type="InterPro" id="IPR036412">
    <property type="entry name" value="HAD-like_sf"/>
</dbReference>
<evidence type="ECO:0000313" key="5">
    <source>
        <dbReference type="Proteomes" id="UP001108027"/>
    </source>
</evidence>
<dbReference type="PANTHER" id="PTHR10000:SF8">
    <property type="entry name" value="HAD SUPERFAMILY HYDROLASE-LIKE, TYPE 3"/>
    <property type="match status" value="1"/>
</dbReference>
<dbReference type="GO" id="GO:0005829">
    <property type="term" value="C:cytosol"/>
    <property type="evidence" value="ECO:0007669"/>
    <property type="project" value="TreeGrafter"/>
</dbReference>
<dbReference type="GO" id="GO:0050531">
    <property type="term" value="F:mannosyl-3-phosphoglycerate phosphatase activity"/>
    <property type="evidence" value="ECO:0007669"/>
    <property type="project" value="InterPro"/>
</dbReference>
<evidence type="ECO:0000256" key="2">
    <source>
        <dbReference type="ARBA" id="ARBA00022801"/>
    </source>
</evidence>
<dbReference type="Proteomes" id="UP001108027">
    <property type="component" value="Unassembled WGS sequence"/>
</dbReference>
<keyword evidence="3" id="KW-0460">Magnesium</keyword>
<dbReference type="InterPro" id="IPR006379">
    <property type="entry name" value="HAD-SF_hydro_IIB"/>
</dbReference>
<keyword evidence="2 4" id="KW-0378">Hydrolase</keyword>
<dbReference type="Gene3D" id="3.40.50.1000">
    <property type="entry name" value="HAD superfamily/HAD-like"/>
    <property type="match status" value="1"/>
</dbReference>
<accession>A0A9Q3YPJ3</accession>
<protein>
    <submittedName>
        <fullName evidence="4">HAD-IIB family hydrolase</fullName>
    </submittedName>
</protein>
<evidence type="ECO:0000256" key="1">
    <source>
        <dbReference type="ARBA" id="ARBA00022723"/>
    </source>
</evidence>
<sequence length="282" mass="31005">MERAPRLLVFTDLDGSLLDHHDYDWSPAAPWLRRLAARGDAVIPVTSKTRAELAVLRRQLHLEHTPFVTENGAVVGLPAEWRRPGDPPPESDGLTLFTPGEPADALAARLHALAAEQGAPVRLFSELSDDEAAALTGLPPADAARARQREGSQPLLWDGDEPGWQRFCKVLEGDGLTVTRGGRFRHVMGRVDKGRAVRWLAARYRELHGRDARTLGLGDGPNDLPLLEAVERAVLIRGAHDLPVAPRQDALYRTGQPGPRGWVEGLEHWLLKDGPDKENGHE</sequence>
<dbReference type="EMBL" id="JAJGNA010000010">
    <property type="protein sequence ID" value="MCC4308895.1"/>
    <property type="molecule type" value="Genomic_DNA"/>
</dbReference>
<keyword evidence="1" id="KW-0479">Metal-binding</keyword>
<dbReference type="SFLD" id="SFLDG01142">
    <property type="entry name" value="C2.B.2:_Mannosyl-3-phosphoglyc"/>
    <property type="match status" value="1"/>
</dbReference>
<reference evidence="4" key="1">
    <citation type="submission" date="2021-10" db="EMBL/GenBank/DDBJ databases">
        <title>The diversity and Nitrogen Metabolism of Culturable Nitrate-Utilizing Bacteria Within the Oxygen Minimum Zone of the Changjiang (Yangtze River)Estuary.</title>
        <authorList>
            <person name="Zhang D."/>
            <person name="Zheng J."/>
            <person name="Liu S."/>
            <person name="He W."/>
        </authorList>
    </citation>
    <scope>NUCLEOTIDE SEQUENCE</scope>
    <source>
        <strain evidence="4">FXH-223</strain>
    </source>
</reference>
<dbReference type="Gene3D" id="3.30.980.20">
    <property type="entry name" value="Putative mannosyl-3-phosphoglycerate phosphatase, domain 2"/>
    <property type="match status" value="1"/>
</dbReference>
<dbReference type="InterPro" id="IPR006381">
    <property type="entry name" value="HAD-SF-IIB-MPGP"/>
</dbReference>
<dbReference type="GO" id="GO:0000287">
    <property type="term" value="F:magnesium ion binding"/>
    <property type="evidence" value="ECO:0007669"/>
    <property type="project" value="UniProtKB-ARBA"/>
</dbReference>
<dbReference type="NCBIfam" id="TIGR01484">
    <property type="entry name" value="HAD-SF-IIB"/>
    <property type="match status" value="1"/>
</dbReference>
<dbReference type="RefSeq" id="WP_228233900.1">
    <property type="nucleotide sequence ID" value="NZ_ARXL01000063.1"/>
</dbReference>
<dbReference type="SFLD" id="SFLDG01140">
    <property type="entry name" value="C2.B:_Phosphomannomutase_and_P"/>
    <property type="match status" value="1"/>
</dbReference>